<feature type="transmembrane region" description="Helical" evidence="7">
    <location>
        <begin position="77"/>
        <end position="99"/>
    </location>
</feature>
<evidence type="ECO:0000256" key="6">
    <source>
        <dbReference type="SAM" id="MobiDB-lite"/>
    </source>
</evidence>
<accession>A0AA39WBW5</accession>
<dbReference type="PANTHER" id="PTHR23501:SF201">
    <property type="entry name" value="MFS AFLATOXIN EFFLUX PUMP"/>
    <property type="match status" value="1"/>
</dbReference>
<evidence type="ECO:0000256" key="3">
    <source>
        <dbReference type="ARBA" id="ARBA00022692"/>
    </source>
</evidence>
<dbReference type="GO" id="GO:0005886">
    <property type="term" value="C:plasma membrane"/>
    <property type="evidence" value="ECO:0007669"/>
    <property type="project" value="TreeGrafter"/>
</dbReference>
<feature type="transmembrane region" description="Helical" evidence="7">
    <location>
        <begin position="106"/>
        <end position="126"/>
    </location>
</feature>
<gene>
    <name evidence="9" type="ORF">B0T14DRAFT_463688</name>
</gene>
<evidence type="ECO:0000256" key="2">
    <source>
        <dbReference type="ARBA" id="ARBA00022448"/>
    </source>
</evidence>
<keyword evidence="10" id="KW-1185">Reference proteome</keyword>
<dbReference type="Proteomes" id="UP001175000">
    <property type="component" value="Unassembled WGS sequence"/>
</dbReference>
<dbReference type="InterPro" id="IPR020846">
    <property type="entry name" value="MFS_dom"/>
</dbReference>
<dbReference type="GO" id="GO:0022857">
    <property type="term" value="F:transmembrane transporter activity"/>
    <property type="evidence" value="ECO:0007669"/>
    <property type="project" value="InterPro"/>
</dbReference>
<feature type="transmembrane region" description="Helical" evidence="7">
    <location>
        <begin position="309"/>
        <end position="330"/>
    </location>
</feature>
<feature type="transmembrane region" description="Helical" evidence="7">
    <location>
        <begin position="369"/>
        <end position="390"/>
    </location>
</feature>
<feature type="transmembrane region" description="Helical" evidence="7">
    <location>
        <begin position="236"/>
        <end position="256"/>
    </location>
</feature>
<feature type="transmembrane region" description="Helical" evidence="7">
    <location>
        <begin position="195"/>
        <end position="215"/>
    </location>
</feature>
<evidence type="ECO:0000313" key="10">
    <source>
        <dbReference type="Proteomes" id="UP001175000"/>
    </source>
</evidence>
<feature type="transmembrane region" description="Helical" evidence="7">
    <location>
        <begin position="435"/>
        <end position="456"/>
    </location>
</feature>
<evidence type="ECO:0000256" key="7">
    <source>
        <dbReference type="SAM" id="Phobius"/>
    </source>
</evidence>
<feature type="transmembrane region" description="Helical" evidence="7">
    <location>
        <begin position="132"/>
        <end position="157"/>
    </location>
</feature>
<dbReference type="CDD" id="cd17502">
    <property type="entry name" value="MFS_Azr1_MDR_like"/>
    <property type="match status" value="1"/>
</dbReference>
<dbReference type="SUPFAM" id="SSF103473">
    <property type="entry name" value="MFS general substrate transporter"/>
    <property type="match status" value="1"/>
</dbReference>
<feature type="region of interest" description="Disordered" evidence="6">
    <location>
        <begin position="543"/>
        <end position="566"/>
    </location>
</feature>
<feature type="transmembrane region" description="Helical" evidence="7">
    <location>
        <begin position="342"/>
        <end position="362"/>
    </location>
</feature>
<feature type="region of interest" description="Disordered" evidence="6">
    <location>
        <begin position="1"/>
        <end position="20"/>
    </location>
</feature>
<dbReference type="PROSITE" id="PS50850">
    <property type="entry name" value="MFS"/>
    <property type="match status" value="1"/>
</dbReference>
<keyword evidence="3 7" id="KW-0812">Transmembrane</keyword>
<organism evidence="9 10">
    <name type="scientific">Immersiella caudata</name>
    <dbReference type="NCBI Taxonomy" id="314043"/>
    <lineage>
        <taxon>Eukaryota</taxon>
        <taxon>Fungi</taxon>
        <taxon>Dikarya</taxon>
        <taxon>Ascomycota</taxon>
        <taxon>Pezizomycotina</taxon>
        <taxon>Sordariomycetes</taxon>
        <taxon>Sordariomycetidae</taxon>
        <taxon>Sordariales</taxon>
        <taxon>Lasiosphaeriaceae</taxon>
        <taxon>Immersiella</taxon>
    </lineage>
</organism>
<dbReference type="AlphaFoldDB" id="A0AA39WBW5"/>
<keyword evidence="2" id="KW-0813">Transport</keyword>
<feature type="transmembrane region" description="Helical" evidence="7">
    <location>
        <begin position="164"/>
        <end position="183"/>
    </location>
</feature>
<proteinExistence type="predicted"/>
<evidence type="ECO:0000256" key="1">
    <source>
        <dbReference type="ARBA" id="ARBA00004141"/>
    </source>
</evidence>
<keyword evidence="5 7" id="KW-0472">Membrane</keyword>
<keyword evidence="4 7" id="KW-1133">Transmembrane helix</keyword>
<evidence type="ECO:0000256" key="5">
    <source>
        <dbReference type="ARBA" id="ARBA00023136"/>
    </source>
</evidence>
<sequence length="566" mass="59886">MTATPLEKSSERTEAAGSADSLDEYADAEVNFQPRSLKFWTIIIGMYLALFLVALDRLIIATPLAAITNEFGSIEDIGWYGSAYMLTNASFTLIFGRIYKLYSTKWVFLICIGIFEIGSALCGAAPSSTAFILGRAIAGTGAAGVWAGATMLMIPLIPLRKRPVFISMLGMIFAVSSVLGPLVGGSLTDSVSWRWCFYINLPIGSVAILAILIFFRVEPPKCEQMSLPAQLKQLDPLGFAFFAPSMISLILALQWGGSPAFPWSAPRIIGLLVTSVVLFGIFILIQIYTPDTAMAPMRVVLNRSIAGSMFFMFLLSGGMMSIAYYLSVWFQAAQGQSATQAGIRSLPLVLGLTVMGIVFAVVTQKVGYYVPGMLVSPVMASVGAGLLSTINPASGPGAWIGYQSLYGLGIGAGFQTSMLPAQNVLSRADVPMGMSLMFFAQQLGGAIFLSVGQNVFANQLVDDLSGFAGLNPEVIVNTGATDLGKVFLPGEMDVVVGAYSYALTRVFLMSAILSAVKLLGALAVEWKSITKAKGGASAVEEAEAGIGTSEGTSQDAGQESGEKSKV</sequence>
<dbReference type="EMBL" id="JAULSU010000007">
    <property type="protein sequence ID" value="KAK0610960.1"/>
    <property type="molecule type" value="Genomic_DNA"/>
</dbReference>
<dbReference type="InterPro" id="IPR011701">
    <property type="entry name" value="MFS"/>
</dbReference>
<protein>
    <submittedName>
        <fullName evidence="9">Major facilitator superfamily domain-containing protein</fullName>
    </submittedName>
</protein>
<evidence type="ECO:0000313" key="9">
    <source>
        <dbReference type="EMBL" id="KAK0610960.1"/>
    </source>
</evidence>
<feature type="transmembrane region" description="Helical" evidence="7">
    <location>
        <begin position="268"/>
        <end position="288"/>
    </location>
</feature>
<comment type="caution">
    <text evidence="9">The sequence shown here is derived from an EMBL/GenBank/DDBJ whole genome shotgun (WGS) entry which is preliminary data.</text>
</comment>
<feature type="transmembrane region" description="Helical" evidence="7">
    <location>
        <begin position="39"/>
        <end position="65"/>
    </location>
</feature>
<comment type="subcellular location">
    <subcellularLocation>
        <location evidence="1">Membrane</location>
        <topology evidence="1">Multi-pass membrane protein</topology>
    </subcellularLocation>
</comment>
<name>A0AA39WBW5_9PEZI</name>
<dbReference type="Gene3D" id="1.20.1250.20">
    <property type="entry name" value="MFS general substrate transporter like domains"/>
    <property type="match status" value="1"/>
</dbReference>
<feature type="domain" description="Major facilitator superfamily (MFS) profile" evidence="8">
    <location>
        <begin position="42"/>
        <end position="529"/>
    </location>
</feature>
<feature type="transmembrane region" description="Helical" evidence="7">
    <location>
        <begin position="502"/>
        <end position="524"/>
    </location>
</feature>
<feature type="transmembrane region" description="Helical" evidence="7">
    <location>
        <begin position="396"/>
        <end position="414"/>
    </location>
</feature>
<reference evidence="9" key="1">
    <citation type="submission" date="2023-06" db="EMBL/GenBank/DDBJ databases">
        <title>Genome-scale phylogeny and comparative genomics of the fungal order Sordariales.</title>
        <authorList>
            <consortium name="Lawrence Berkeley National Laboratory"/>
            <person name="Hensen N."/>
            <person name="Bonometti L."/>
            <person name="Westerberg I."/>
            <person name="Brannstrom I.O."/>
            <person name="Guillou S."/>
            <person name="Cros-Aarteil S."/>
            <person name="Calhoun S."/>
            <person name="Haridas S."/>
            <person name="Kuo A."/>
            <person name="Mondo S."/>
            <person name="Pangilinan J."/>
            <person name="Riley R."/>
            <person name="Labutti K."/>
            <person name="Andreopoulos B."/>
            <person name="Lipzen A."/>
            <person name="Chen C."/>
            <person name="Yanf M."/>
            <person name="Daum C."/>
            <person name="Ng V."/>
            <person name="Clum A."/>
            <person name="Steindorff A."/>
            <person name="Ohm R."/>
            <person name="Martin F."/>
            <person name="Silar P."/>
            <person name="Natvig D."/>
            <person name="Lalanne C."/>
            <person name="Gautier V."/>
            <person name="Ament-Velasquez S.L."/>
            <person name="Kruys A."/>
            <person name="Hutchinson M.I."/>
            <person name="Powell A.J."/>
            <person name="Barry K."/>
            <person name="Miller A.N."/>
            <person name="Grigoriev I.V."/>
            <person name="Debuchy R."/>
            <person name="Gladieux P."/>
            <person name="Thoren M.H."/>
            <person name="Johannesson H."/>
        </authorList>
    </citation>
    <scope>NUCLEOTIDE SEQUENCE</scope>
    <source>
        <strain evidence="9">CBS 606.72</strain>
    </source>
</reference>
<evidence type="ECO:0000256" key="4">
    <source>
        <dbReference type="ARBA" id="ARBA00022989"/>
    </source>
</evidence>
<dbReference type="PANTHER" id="PTHR23501">
    <property type="entry name" value="MAJOR FACILITATOR SUPERFAMILY"/>
    <property type="match status" value="1"/>
</dbReference>
<evidence type="ECO:0000259" key="8">
    <source>
        <dbReference type="PROSITE" id="PS50850"/>
    </source>
</evidence>
<dbReference type="Pfam" id="PF07690">
    <property type="entry name" value="MFS_1"/>
    <property type="match status" value="1"/>
</dbReference>
<dbReference type="FunFam" id="1.20.1720.10:FF:000012">
    <property type="entry name" value="MFS toxin efflux pump (AflT)"/>
    <property type="match status" value="1"/>
</dbReference>
<dbReference type="InterPro" id="IPR036259">
    <property type="entry name" value="MFS_trans_sf"/>
</dbReference>
<dbReference type="FunFam" id="1.20.1250.20:FF:000196">
    <property type="entry name" value="MFS toxin efflux pump (AflT)"/>
    <property type="match status" value="1"/>
</dbReference>